<evidence type="ECO:0000256" key="5">
    <source>
        <dbReference type="ARBA" id="ARBA00022729"/>
    </source>
</evidence>
<evidence type="ECO:0000256" key="7">
    <source>
        <dbReference type="ARBA" id="ARBA00023295"/>
    </source>
</evidence>
<proteinExistence type="inferred from homology"/>
<comment type="caution">
    <text evidence="13">The sequence shown here is derived from an EMBL/GenBank/DDBJ whole genome shotgun (WGS) entry which is preliminary data.</text>
</comment>
<dbReference type="EMBL" id="QGMH01000007">
    <property type="protein sequence ID" value="TVY30413.1"/>
    <property type="molecule type" value="Genomic_DNA"/>
</dbReference>
<dbReference type="InterPro" id="IPR017853">
    <property type="entry name" value="GH"/>
</dbReference>
<evidence type="ECO:0000256" key="2">
    <source>
        <dbReference type="ARBA" id="ARBA00008773"/>
    </source>
</evidence>
<accession>A0A8H8RA86</accession>
<evidence type="ECO:0000256" key="4">
    <source>
        <dbReference type="ARBA" id="ARBA00022525"/>
    </source>
</evidence>
<evidence type="ECO:0000256" key="9">
    <source>
        <dbReference type="ARBA" id="ARBA00039284"/>
    </source>
</evidence>
<keyword evidence="14" id="KW-1185">Reference proteome</keyword>
<gene>
    <name evidence="13" type="primary">btgE</name>
    <name evidence="13" type="ORF">LHYA1_G000452</name>
</gene>
<keyword evidence="6" id="KW-0378">Hydrolase</keyword>
<dbReference type="AlphaFoldDB" id="A0A8H8RA86"/>
<evidence type="ECO:0000256" key="3">
    <source>
        <dbReference type="ARBA" id="ARBA00022512"/>
    </source>
</evidence>
<dbReference type="GO" id="GO:0009277">
    <property type="term" value="C:fungal-type cell wall"/>
    <property type="evidence" value="ECO:0007669"/>
    <property type="project" value="TreeGrafter"/>
</dbReference>
<keyword evidence="4" id="KW-0964">Secreted</keyword>
<organism evidence="13 14">
    <name type="scientific">Lachnellula hyalina</name>
    <dbReference type="NCBI Taxonomy" id="1316788"/>
    <lineage>
        <taxon>Eukaryota</taxon>
        <taxon>Fungi</taxon>
        <taxon>Dikarya</taxon>
        <taxon>Ascomycota</taxon>
        <taxon>Pezizomycotina</taxon>
        <taxon>Leotiomycetes</taxon>
        <taxon>Helotiales</taxon>
        <taxon>Lachnaceae</taxon>
        <taxon>Lachnellula</taxon>
    </lineage>
</organism>
<evidence type="ECO:0000256" key="12">
    <source>
        <dbReference type="ARBA" id="ARBA00042762"/>
    </source>
</evidence>
<dbReference type="GO" id="GO:0071555">
    <property type="term" value="P:cell wall organization"/>
    <property type="evidence" value="ECO:0007669"/>
    <property type="project" value="TreeGrafter"/>
</dbReference>
<comment type="function">
    <text evidence="8">Beta-glucosidases are one of a number of cellulolytic enzymes involved in the degradation of cellulosic biomass. Catalyzes the last step releasing glucose from the inhibitory cellobiose.</text>
</comment>
<evidence type="ECO:0000313" key="13">
    <source>
        <dbReference type="EMBL" id="TVY30413.1"/>
    </source>
</evidence>
<name>A0A8H8RA86_9HELO</name>
<keyword evidence="7" id="KW-0326">Glycosidase</keyword>
<dbReference type="Proteomes" id="UP000431533">
    <property type="component" value="Unassembled WGS sequence"/>
</dbReference>
<dbReference type="Gene3D" id="3.20.20.80">
    <property type="entry name" value="Glycosidases"/>
    <property type="match status" value="1"/>
</dbReference>
<dbReference type="PANTHER" id="PTHR16631">
    <property type="entry name" value="GLUCAN 1,3-BETA-GLUCOSIDASE"/>
    <property type="match status" value="1"/>
</dbReference>
<dbReference type="PANTHER" id="PTHR16631:SF24">
    <property type="entry name" value="FAMILY 17 GLUCOSIDASE SCW11-RELATED"/>
    <property type="match status" value="1"/>
</dbReference>
<dbReference type="GeneID" id="41980650"/>
<sequence length="650" mass="65521">MRSAGVAITIAAIATGVSAGKSHLARRHAHNAFHHEMPRELVTVTSLPPGETCGCTTVWVTVTAGEGVASLPPVSTATVVPIALAPPPPPAALSNTSVSVPITSSAPSSSAPIPIISPSLNSSSAVPTTSSAPSSTVILVSSTSTIANVPTPLATTCPTPGVYTIPATTVTLTSSTTVCAPASATVTPGTNTIGGVVTVVTTATTVVCPYATVSTNSGVVTSTILTTSYVCPSAGTYTIAPITTSVSAATTCVFPTPASYAPGTYTQPLIVTTITATDVVVFCPFASSTAAPSTSSVALPVTTSSVAIPVTSSSVAIPVTSSSVAAPPTTTSSVSVALPATTSSVFFALPVSSASQAQSSASASSSAPKSSSSSGSSVSIGSSGDQWAMTYTPYSSSGGGCLSEAQVAIDIAAIKTAGFKSVRLYSTDCSTLDFVGKAAKIAGLKLILGVFIDTNGISKAEEQVSDIVAWAQWDLVELIVIGNEAIFNKYCTVQELADFISSCKTKFSGAGYSGQCTTTEPLNVWQESGVTDLLCPLVDVTGANIHPFFNADVSPDQAGSFTLAQLQIADNLCAGKSAINLECGWPSSGECNGLACPGEDHQVTAINAITKAVGGKTALFSFTNDMWKSPGDLNCEQFWGSIHLFVDISL</sequence>
<comment type="subcellular location">
    <subcellularLocation>
        <location evidence="1">Secreted</location>
        <location evidence="1">Cell wall</location>
    </subcellularLocation>
</comment>
<evidence type="ECO:0000256" key="11">
    <source>
        <dbReference type="ARBA" id="ARBA00041516"/>
    </source>
</evidence>
<dbReference type="RefSeq" id="XP_031009199.1">
    <property type="nucleotide sequence ID" value="XM_031145444.1"/>
</dbReference>
<dbReference type="GO" id="GO:0009986">
    <property type="term" value="C:cell surface"/>
    <property type="evidence" value="ECO:0007669"/>
    <property type="project" value="TreeGrafter"/>
</dbReference>
<evidence type="ECO:0000313" key="14">
    <source>
        <dbReference type="Proteomes" id="UP000431533"/>
    </source>
</evidence>
<dbReference type="InterPro" id="IPR050732">
    <property type="entry name" value="Beta-glucan_modifiers"/>
</dbReference>
<dbReference type="OrthoDB" id="4082933at2759"/>
<comment type="similarity">
    <text evidence="2">Belongs to the glycosyl hydrolase 17 family.</text>
</comment>
<dbReference type="SUPFAM" id="SSF51445">
    <property type="entry name" value="(Trans)glycosidases"/>
    <property type="match status" value="1"/>
</dbReference>
<keyword evidence="3" id="KW-0134">Cell wall</keyword>
<dbReference type="GO" id="GO:0005576">
    <property type="term" value="C:extracellular region"/>
    <property type="evidence" value="ECO:0007669"/>
    <property type="project" value="TreeGrafter"/>
</dbReference>
<reference evidence="13 14" key="1">
    <citation type="submission" date="2018-05" db="EMBL/GenBank/DDBJ databases">
        <title>Genome sequencing and assembly of the regulated plant pathogen Lachnellula willkommii and related sister species for the development of diagnostic species identification markers.</title>
        <authorList>
            <person name="Giroux E."/>
            <person name="Bilodeau G."/>
        </authorList>
    </citation>
    <scope>NUCLEOTIDE SEQUENCE [LARGE SCALE GENOMIC DNA]</scope>
    <source>
        <strain evidence="13 14">CBS 185.66</strain>
    </source>
</reference>
<evidence type="ECO:0000256" key="8">
    <source>
        <dbReference type="ARBA" id="ARBA00024983"/>
    </source>
</evidence>
<evidence type="ECO:0000256" key="6">
    <source>
        <dbReference type="ARBA" id="ARBA00022801"/>
    </source>
</evidence>
<keyword evidence="5" id="KW-0732">Signal</keyword>
<protein>
    <recommendedName>
        <fullName evidence="9">Probable beta-glucosidase btgE</fullName>
    </recommendedName>
    <alternativeName>
        <fullName evidence="10">Beta-D-glucoside glucohydrolase btgE</fullName>
    </alternativeName>
    <alternativeName>
        <fullName evidence="12">Cellobiase btgE</fullName>
    </alternativeName>
    <alternativeName>
        <fullName evidence="11">Gentiobiase btgE</fullName>
    </alternativeName>
</protein>
<dbReference type="GO" id="GO:0042973">
    <property type="term" value="F:glucan endo-1,3-beta-D-glucosidase activity"/>
    <property type="evidence" value="ECO:0007669"/>
    <property type="project" value="TreeGrafter"/>
</dbReference>
<evidence type="ECO:0000256" key="10">
    <source>
        <dbReference type="ARBA" id="ARBA00041495"/>
    </source>
</evidence>
<evidence type="ECO:0000256" key="1">
    <source>
        <dbReference type="ARBA" id="ARBA00004191"/>
    </source>
</evidence>